<dbReference type="EMBL" id="JBIUZV010000002">
    <property type="protein sequence ID" value="MFJ3044939.1"/>
    <property type="molecule type" value="Genomic_DNA"/>
</dbReference>
<evidence type="ECO:0000313" key="5">
    <source>
        <dbReference type="EMBL" id="MFJ3044939.1"/>
    </source>
</evidence>
<reference evidence="5 6" key="1">
    <citation type="submission" date="2024-10" db="EMBL/GenBank/DDBJ databases">
        <title>The Natural Products Discovery Center: Release of the First 8490 Sequenced Strains for Exploring Actinobacteria Biosynthetic Diversity.</title>
        <authorList>
            <person name="Kalkreuter E."/>
            <person name="Kautsar S.A."/>
            <person name="Yang D."/>
            <person name="Bader C.D."/>
            <person name="Teijaro C.N."/>
            <person name="Fluegel L."/>
            <person name="Davis C.M."/>
            <person name="Simpson J.R."/>
            <person name="Lauterbach L."/>
            <person name="Steele A.D."/>
            <person name="Gui C."/>
            <person name="Meng S."/>
            <person name="Li G."/>
            <person name="Viehrig K."/>
            <person name="Ye F."/>
            <person name="Su P."/>
            <person name="Kiefer A.F."/>
            <person name="Nichols A."/>
            <person name="Cepeda A.J."/>
            <person name="Yan W."/>
            <person name="Fan B."/>
            <person name="Jiang Y."/>
            <person name="Adhikari A."/>
            <person name="Zheng C.-J."/>
            <person name="Schuster L."/>
            <person name="Cowan T.M."/>
            <person name="Smanski M.J."/>
            <person name="Chevrette M.G."/>
            <person name="De Carvalho L.P.S."/>
            <person name="Shen B."/>
        </authorList>
    </citation>
    <scope>NUCLEOTIDE SEQUENCE [LARGE SCALE GENOMIC DNA]</scope>
    <source>
        <strain evidence="5 6">NPDC087045</strain>
    </source>
</reference>
<evidence type="ECO:0000256" key="2">
    <source>
        <dbReference type="ARBA" id="ARBA00022729"/>
    </source>
</evidence>
<dbReference type="InterPro" id="IPR028081">
    <property type="entry name" value="Leu-bd"/>
</dbReference>
<dbReference type="Proteomes" id="UP001617427">
    <property type="component" value="Unassembled WGS sequence"/>
</dbReference>
<name>A0ABW8EU01_9BURK</name>
<dbReference type="RefSeq" id="WP_402698424.1">
    <property type="nucleotide sequence ID" value="NZ_JBIUZV010000002.1"/>
</dbReference>
<comment type="similarity">
    <text evidence="1">Belongs to the leucine-binding protein family.</text>
</comment>
<dbReference type="Gene3D" id="3.40.50.2300">
    <property type="match status" value="2"/>
</dbReference>
<dbReference type="PANTHER" id="PTHR47151">
    <property type="entry name" value="LEU/ILE/VAL-BINDING ABC TRANSPORTER SUBUNIT"/>
    <property type="match status" value="1"/>
</dbReference>
<dbReference type="Pfam" id="PF13458">
    <property type="entry name" value="Peripla_BP_6"/>
    <property type="match status" value="1"/>
</dbReference>
<dbReference type="SUPFAM" id="SSF53822">
    <property type="entry name" value="Periplasmic binding protein-like I"/>
    <property type="match status" value="1"/>
</dbReference>
<organism evidence="5 6">
    <name type="scientific">Herbaspirillum chlorophenolicum</name>
    <dbReference type="NCBI Taxonomy" id="211589"/>
    <lineage>
        <taxon>Bacteria</taxon>
        <taxon>Pseudomonadati</taxon>
        <taxon>Pseudomonadota</taxon>
        <taxon>Betaproteobacteria</taxon>
        <taxon>Burkholderiales</taxon>
        <taxon>Oxalobacteraceae</taxon>
        <taxon>Herbaspirillum</taxon>
    </lineage>
</organism>
<evidence type="ECO:0000259" key="4">
    <source>
        <dbReference type="Pfam" id="PF13458"/>
    </source>
</evidence>
<proteinExistence type="inferred from homology"/>
<evidence type="ECO:0000256" key="3">
    <source>
        <dbReference type="SAM" id="SignalP"/>
    </source>
</evidence>
<gene>
    <name evidence="5" type="ORF">ACIPEN_03805</name>
</gene>
<sequence>MDTFAKRRHLLKTGALALLGSLPPWALAADDEQSIVLGFAGGLGAKLQTNISFSSRDGALQAIEEANQRNIVIGGKPTRFSLRLADDQSEPNFARITANSLVAAKVAAVIGHDTTDTSVAALPIYAEAGIPMITPTSTGRVITASGYTNVFQMPGHTDITTGHLAEATASIVRARRIAVLENGTQLGAALADGFIQNLKSLGVELVTRDSVTPKTSDFNAPLSRLKSSDPELLFFTGVGPQISAFLQNFQRLDLRCKLLVTGGGVNVEFPRAGPYPDGSYLLIHGLPPEKRPGYAEFEKAYRSRFETAINAYTMFAYDAVGITIEAIRRLDSANPKLLIAELHKMKYKGISGNISFTSDGSQANPPYTLYQVSQQYWKPIKTYGG</sequence>
<dbReference type="PANTHER" id="PTHR47151:SF2">
    <property type="entry name" value="AMINO ACID BINDING PROTEIN"/>
    <property type="match status" value="1"/>
</dbReference>
<keyword evidence="2 3" id="KW-0732">Signal</keyword>
<evidence type="ECO:0000256" key="1">
    <source>
        <dbReference type="ARBA" id="ARBA00010062"/>
    </source>
</evidence>
<evidence type="ECO:0000313" key="6">
    <source>
        <dbReference type="Proteomes" id="UP001617427"/>
    </source>
</evidence>
<feature type="signal peptide" evidence="3">
    <location>
        <begin position="1"/>
        <end position="28"/>
    </location>
</feature>
<protein>
    <submittedName>
        <fullName evidence="5">Branched-chain amino acid ABC transporter substrate-binding protein</fullName>
    </submittedName>
</protein>
<keyword evidence="6" id="KW-1185">Reference proteome</keyword>
<feature type="chain" id="PRO_5046559941" evidence="3">
    <location>
        <begin position="29"/>
        <end position="385"/>
    </location>
</feature>
<accession>A0ABW8EU01</accession>
<dbReference type="InterPro" id="IPR028082">
    <property type="entry name" value="Peripla_BP_I"/>
</dbReference>
<feature type="domain" description="Leucine-binding protein" evidence="4">
    <location>
        <begin position="54"/>
        <end position="373"/>
    </location>
</feature>
<comment type="caution">
    <text evidence="5">The sequence shown here is derived from an EMBL/GenBank/DDBJ whole genome shotgun (WGS) entry which is preliminary data.</text>
</comment>
<dbReference type="CDD" id="cd06342">
    <property type="entry name" value="PBP1_ABC_LIVBP-like"/>
    <property type="match status" value="1"/>
</dbReference>